<dbReference type="SUPFAM" id="SSF52980">
    <property type="entry name" value="Restriction endonuclease-like"/>
    <property type="match status" value="1"/>
</dbReference>
<sequence>MVISTLLFVIVSAMAFVLPPSRLPRHVQVCSLAEPTLKLPENLAGSIEFTEDVLKKHNAHLDLKKSSPETLVIHNCIEGEIILINIGPGCIEREIVEELVLMNEDIQVEYWHHERRLVLTCKLGSASAEGEGELFRQLANWNEEYGLGSVYGSRGGFYFPDESLFIPDASFITKDREDKAVELLETDYSTLTAVPEFVIELISNEKSIKNETEKMESYMRLGVDLGWLIEPKAKTVTIYRKAPETREGFTVTPPLNNPDTVFDRTGTILPGFVMNMTKVFQKIDSTRDMRRNNERCS</sequence>
<dbReference type="CDD" id="cd06260">
    <property type="entry name" value="DUF820-like"/>
    <property type="match status" value="1"/>
</dbReference>
<evidence type="ECO:0000313" key="4">
    <source>
        <dbReference type="EMBL" id="CAE0371433.1"/>
    </source>
</evidence>
<feature type="signal peptide" evidence="1">
    <location>
        <begin position="1"/>
        <end position="15"/>
    </location>
</feature>
<evidence type="ECO:0000256" key="1">
    <source>
        <dbReference type="SAM" id="SignalP"/>
    </source>
</evidence>
<protein>
    <recommendedName>
        <fullName evidence="2">Putative restriction endonuclease domain-containing protein</fullName>
    </recommendedName>
</protein>
<evidence type="ECO:0000313" key="3">
    <source>
        <dbReference type="EMBL" id="CAE0371425.1"/>
    </source>
</evidence>
<dbReference type="PANTHER" id="PTHR34107">
    <property type="entry name" value="SLL0198 PROTEIN-RELATED"/>
    <property type="match status" value="1"/>
</dbReference>
<dbReference type="InterPro" id="IPR011335">
    <property type="entry name" value="Restrct_endonuc-II-like"/>
</dbReference>
<name>A0A6S8E9W7_9STRA</name>
<dbReference type="EMBL" id="HBIJ01018539">
    <property type="protein sequence ID" value="CAE0371425.1"/>
    <property type="molecule type" value="Transcribed_RNA"/>
</dbReference>
<accession>A0A6S8E9W7</accession>
<dbReference type="AlphaFoldDB" id="A0A6S8E9W7"/>
<keyword evidence="1" id="KW-0732">Signal</keyword>
<evidence type="ECO:0000259" key="2">
    <source>
        <dbReference type="Pfam" id="PF05685"/>
    </source>
</evidence>
<gene>
    <name evidence="3" type="ORF">ALAG00032_LOCUS12207</name>
    <name evidence="4" type="ORF">ALAG00032_LOCUS12215</name>
</gene>
<feature type="domain" description="Putative restriction endonuclease" evidence="2">
    <location>
        <begin position="100"/>
        <end position="242"/>
    </location>
</feature>
<proteinExistence type="predicted"/>
<dbReference type="Gene3D" id="3.90.1570.10">
    <property type="entry name" value="tt1808, chain A"/>
    <property type="match status" value="1"/>
</dbReference>
<dbReference type="PANTHER" id="PTHR34107:SF7">
    <property type="entry name" value="SLR2092 PROTEIN"/>
    <property type="match status" value="1"/>
</dbReference>
<dbReference type="InterPro" id="IPR012296">
    <property type="entry name" value="Nuclease_put_TT1808"/>
</dbReference>
<dbReference type="GO" id="GO:0006281">
    <property type="term" value="P:DNA repair"/>
    <property type="evidence" value="ECO:0007669"/>
    <property type="project" value="UniProtKB-ARBA"/>
</dbReference>
<dbReference type="EMBL" id="HBIJ01018547">
    <property type="protein sequence ID" value="CAE0371433.1"/>
    <property type="molecule type" value="Transcribed_RNA"/>
</dbReference>
<organism evidence="3">
    <name type="scientific">Aureoumbra lagunensis</name>
    <dbReference type="NCBI Taxonomy" id="44058"/>
    <lineage>
        <taxon>Eukaryota</taxon>
        <taxon>Sar</taxon>
        <taxon>Stramenopiles</taxon>
        <taxon>Ochrophyta</taxon>
        <taxon>Pelagophyceae</taxon>
        <taxon>Pelagomonadales</taxon>
        <taxon>Aureoumbra</taxon>
    </lineage>
</organism>
<dbReference type="Pfam" id="PF05685">
    <property type="entry name" value="Uma2"/>
    <property type="match status" value="1"/>
</dbReference>
<reference evidence="3" key="1">
    <citation type="submission" date="2021-01" db="EMBL/GenBank/DDBJ databases">
        <authorList>
            <person name="Corre E."/>
            <person name="Pelletier E."/>
            <person name="Niang G."/>
            <person name="Scheremetjew M."/>
            <person name="Finn R."/>
            <person name="Kale V."/>
            <person name="Holt S."/>
            <person name="Cochrane G."/>
            <person name="Meng A."/>
            <person name="Brown T."/>
            <person name="Cohen L."/>
        </authorList>
    </citation>
    <scope>NUCLEOTIDE SEQUENCE</scope>
    <source>
        <strain evidence="3">CCMP1510</strain>
    </source>
</reference>
<feature type="chain" id="PRO_5035584475" description="Putative restriction endonuclease domain-containing protein" evidence="1">
    <location>
        <begin position="16"/>
        <end position="297"/>
    </location>
</feature>
<dbReference type="InterPro" id="IPR008538">
    <property type="entry name" value="Uma2"/>
</dbReference>